<dbReference type="Gene3D" id="1.10.486.10">
    <property type="entry name" value="PCRA, domain 4"/>
    <property type="match status" value="1"/>
</dbReference>
<dbReference type="InterPro" id="IPR013986">
    <property type="entry name" value="DExx_box_DNA_helicase_dom_sf"/>
</dbReference>
<dbReference type="Pfam" id="PF13361">
    <property type="entry name" value="UvrD_C"/>
    <property type="match status" value="1"/>
</dbReference>
<evidence type="ECO:0000256" key="1">
    <source>
        <dbReference type="ARBA" id="ARBA00009922"/>
    </source>
</evidence>
<evidence type="ECO:0000256" key="11">
    <source>
        <dbReference type="ARBA" id="ARBA00048988"/>
    </source>
</evidence>
<dbReference type="OrthoDB" id="9810135at2"/>
<keyword evidence="4 12" id="KW-0347">Helicase</keyword>
<gene>
    <name evidence="15" type="ORF">CEW88_13085</name>
</gene>
<accession>A0A2U8HGJ7</accession>
<dbReference type="InterPro" id="IPR000212">
    <property type="entry name" value="DNA_helicase_UvrD/REP"/>
</dbReference>
<dbReference type="KEGG" id="ypac:CEW88_13085"/>
<evidence type="ECO:0000313" key="15">
    <source>
        <dbReference type="EMBL" id="AWI84730.1"/>
    </source>
</evidence>
<keyword evidence="7" id="KW-0413">Isomerase</keyword>
<dbReference type="GO" id="GO:0003677">
    <property type="term" value="F:DNA binding"/>
    <property type="evidence" value="ECO:0007669"/>
    <property type="project" value="UniProtKB-KW"/>
</dbReference>
<comment type="catalytic activity">
    <reaction evidence="8">
        <text>Couples ATP hydrolysis with the unwinding of duplex DNA by translocating in the 3'-5' direction.</text>
        <dbReference type="EC" id="5.6.2.4"/>
    </reaction>
</comment>
<evidence type="ECO:0000256" key="4">
    <source>
        <dbReference type="ARBA" id="ARBA00022806"/>
    </source>
</evidence>
<evidence type="ECO:0000256" key="6">
    <source>
        <dbReference type="ARBA" id="ARBA00023125"/>
    </source>
</evidence>
<evidence type="ECO:0000256" key="10">
    <source>
        <dbReference type="ARBA" id="ARBA00034923"/>
    </source>
</evidence>
<reference evidence="15 16" key="1">
    <citation type="submission" date="2017-06" db="EMBL/GenBank/DDBJ databases">
        <title>Yangia sp. YSBP01 complete genome sequence.</title>
        <authorList>
            <person name="Woo J.-H."/>
            <person name="Kim H.-S."/>
        </authorList>
    </citation>
    <scope>NUCLEOTIDE SEQUENCE [LARGE SCALE GENOMIC DNA]</scope>
    <source>
        <strain evidence="15 16">YSBP01</strain>
    </source>
</reference>
<dbReference type="RefSeq" id="WP_108967856.1">
    <property type="nucleotide sequence ID" value="NZ_CP022190.1"/>
</dbReference>
<name>A0A2U8HGJ7_9RHOB</name>
<dbReference type="GO" id="GO:0000725">
    <property type="term" value="P:recombinational repair"/>
    <property type="evidence" value="ECO:0007669"/>
    <property type="project" value="TreeGrafter"/>
</dbReference>
<dbReference type="EC" id="5.6.2.4" evidence="9"/>
<dbReference type="InterPro" id="IPR014017">
    <property type="entry name" value="DNA_helicase_UvrD-like_C"/>
</dbReference>
<feature type="domain" description="UvrD-like helicase C-terminal" evidence="14">
    <location>
        <begin position="414"/>
        <end position="699"/>
    </location>
</feature>
<dbReference type="InterPro" id="IPR014016">
    <property type="entry name" value="UvrD-like_ATP-bd"/>
</dbReference>
<dbReference type="PROSITE" id="PS51217">
    <property type="entry name" value="UVRD_HELICASE_CTER"/>
    <property type="match status" value="1"/>
</dbReference>
<dbReference type="Pfam" id="PF12705">
    <property type="entry name" value="PDDEXK_1"/>
    <property type="match status" value="1"/>
</dbReference>
<dbReference type="SUPFAM" id="SSF52540">
    <property type="entry name" value="P-loop containing nucleoside triphosphate hydrolases"/>
    <property type="match status" value="1"/>
</dbReference>
<dbReference type="GO" id="GO:0016787">
    <property type="term" value="F:hydrolase activity"/>
    <property type="evidence" value="ECO:0007669"/>
    <property type="project" value="UniProtKB-UniRule"/>
</dbReference>
<evidence type="ECO:0000256" key="5">
    <source>
        <dbReference type="ARBA" id="ARBA00022840"/>
    </source>
</evidence>
<keyword evidence="2 12" id="KW-0547">Nucleotide-binding</keyword>
<protein>
    <recommendedName>
        <fullName evidence="9">DNA 3'-5' helicase</fullName>
        <ecNumber evidence="9">5.6.2.4</ecNumber>
    </recommendedName>
    <alternativeName>
        <fullName evidence="10">DNA 3'-5' helicase II</fullName>
    </alternativeName>
</protein>
<evidence type="ECO:0000313" key="16">
    <source>
        <dbReference type="Proteomes" id="UP000244915"/>
    </source>
</evidence>
<comment type="catalytic activity">
    <reaction evidence="11">
        <text>ATP + H2O = ADP + phosphate + H(+)</text>
        <dbReference type="Rhea" id="RHEA:13065"/>
        <dbReference type="ChEBI" id="CHEBI:15377"/>
        <dbReference type="ChEBI" id="CHEBI:15378"/>
        <dbReference type="ChEBI" id="CHEBI:30616"/>
        <dbReference type="ChEBI" id="CHEBI:43474"/>
        <dbReference type="ChEBI" id="CHEBI:456216"/>
        <dbReference type="EC" id="5.6.2.4"/>
    </reaction>
</comment>
<dbReference type="PANTHER" id="PTHR11070:SF2">
    <property type="entry name" value="ATP-DEPENDENT DNA HELICASE SRS2"/>
    <property type="match status" value="1"/>
</dbReference>
<dbReference type="GO" id="GO:0005524">
    <property type="term" value="F:ATP binding"/>
    <property type="evidence" value="ECO:0007669"/>
    <property type="project" value="UniProtKB-UniRule"/>
</dbReference>
<organism evidence="15 16">
    <name type="scientific">Alloyangia pacifica</name>
    <dbReference type="NCBI Taxonomy" id="311180"/>
    <lineage>
        <taxon>Bacteria</taxon>
        <taxon>Pseudomonadati</taxon>
        <taxon>Pseudomonadota</taxon>
        <taxon>Alphaproteobacteria</taxon>
        <taxon>Rhodobacterales</taxon>
        <taxon>Roseobacteraceae</taxon>
        <taxon>Alloyangia</taxon>
    </lineage>
</organism>
<sequence length="1046" mass="112346">MTFQIVGAGAGAGKTWHIQETLKEWVTEDAIRPERILAVTFTETAASELKGRIRGALLAESRLEEAAAIERAYVSTIHSLGNRILTEHAFAAGLSPSLRLIEDAEAELLLRRAMADAETLRVFTDDLAAHGYAWSYTGGDATDTFRRDLRAAIAKLNELGEFGDDPKLPARAAEALKTDWPKTDASGDKLDAGLRRSIEAMLKAFPDGIVDWAKSAAATNDFTSNYRDLQRGLSDHTYTDWAWWQRLTSLRVKNNRQPTPEGYDDLAEAVMQAAGALARHPGPKNEAAQRLQLLLAGAQEVRRLFAQAKERLGVVDFGDMIARAEALLRARPEAVAAMMDGIDCVIVDEFQDTNPVQFALLAHLIKAAPRVVLVGDGKQAIMGFQGADARLAAALAAQRPNAAHTLDTNRRSVPGIMNLVNDLGAGLFSDYAPLAPHRSAAGGPPIDVMRVENKTATSKGAPLAKGSHHIAERIRSLLEEKRTIIDRTTNTPRPMQPSDVAILCRTHSKARDYADCLTQLGIPVDLAEDGWFTSEVVTVARAALAVIADPSDAFSAVIFLTHGPAAVSLEAALTAVLDGNLAAHPALASLEALQDHASSWTATRLLAGLRTDAGLDDWAAGLEDPARAHADLARLDAEAAAFEAADPVTRAASGVFGWDIRSFLAWLAIRADAGDNARPDPSGSTARGVKIATWHASKGLEWPVVCVTGLDWTVGERANTLRIEFTGWDVPETLLEGATIHYHPVVACREVAEHFAAVRREPAAVTERCLSYVAMTRARDLLVLEWPDYVKEDADTVSRLLVEEGKLELGTGEITVGKSKHPARLTNHGKAFPGSFADKGIETATEAEVRPGRPETPGPRGAPLFLRPSDGGEATALWSLETHALGAALPREAFDDASLRGSALHLAMRVFLQRPDRAIDLSAATGLSPETLAALKEQARSLRQTLAEHGFTDLHPELPFDTEIAGGTRVRGTVDLLGLSQDGREAVIIDYKSPAPESPVEAAQPYLAQLGAYVGALSTLRPETRLARAGIHFLGSGTLAWGSPSM</sequence>
<dbReference type="Pfam" id="PF00580">
    <property type="entry name" value="UvrD-helicase"/>
    <property type="match status" value="1"/>
</dbReference>
<evidence type="ECO:0000256" key="7">
    <source>
        <dbReference type="ARBA" id="ARBA00023235"/>
    </source>
</evidence>
<comment type="similarity">
    <text evidence="1">Belongs to the helicase family. UvrD subfamily.</text>
</comment>
<feature type="domain" description="UvrD-like helicase ATP-binding" evidence="13">
    <location>
        <begin position="1"/>
        <end position="413"/>
    </location>
</feature>
<evidence type="ECO:0000256" key="2">
    <source>
        <dbReference type="ARBA" id="ARBA00022741"/>
    </source>
</evidence>
<evidence type="ECO:0000256" key="3">
    <source>
        <dbReference type="ARBA" id="ARBA00022801"/>
    </source>
</evidence>
<dbReference type="InterPro" id="IPR038726">
    <property type="entry name" value="PDDEXK_AddAB-type"/>
</dbReference>
<keyword evidence="3 12" id="KW-0378">Hydrolase</keyword>
<dbReference type="AlphaFoldDB" id="A0A2U8HGJ7"/>
<proteinExistence type="inferred from homology"/>
<dbReference type="PANTHER" id="PTHR11070">
    <property type="entry name" value="UVRD / RECB / PCRA DNA HELICASE FAMILY MEMBER"/>
    <property type="match status" value="1"/>
</dbReference>
<feature type="binding site" evidence="12">
    <location>
        <begin position="8"/>
        <end position="15"/>
    </location>
    <ligand>
        <name>ATP</name>
        <dbReference type="ChEBI" id="CHEBI:30616"/>
    </ligand>
</feature>
<evidence type="ECO:0000259" key="14">
    <source>
        <dbReference type="PROSITE" id="PS51217"/>
    </source>
</evidence>
<keyword evidence="5 12" id="KW-0067">ATP-binding</keyword>
<dbReference type="Proteomes" id="UP000244915">
    <property type="component" value="Chromosome 2"/>
</dbReference>
<evidence type="ECO:0000256" key="8">
    <source>
        <dbReference type="ARBA" id="ARBA00034617"/>
    </source>
</evidence>
<evidence type="ECO:0000259" key="13">
    <source>
        <dbReference type="PROSITE" id="PS51198"/>
    </source>
</evidence>
<evidence type="ECO:0000256" key="9">
    <source>
        <dbReference type="ARBA" id="ARBA00034808"/>
    </source>
</evidence>
<dbReference type="GO" id="GO:0043138">
    <property type="term" value="F:3'-5' DNA helicase activity"/>
    <property type="evidence" value="ECO:0007669"/>
    <property type="project" value="UniProtKB-EC"/>
</dbReference>
<dbReference type="EMBL" id="CP022190">
    <property type="protein sequence ID" value="AWI84730.1"/>
    <property type="molecule type" value="Genomic_DNA"/>
</dbReference>
<dbReference type="InterPro" id="IPR027417">
    <property type="entry name" value="P-loop_NTPase"/>
</dbReference>
<dbReference type="Gene3D" id="1.10.10.160">
    <property type="match status" value="1"/>
</dbReference>
<evidence type="ECO:0000256" key="12">
    <source>
        <dbReference type="PROSITE-ProRule" id="PRU00560"/>
    </source>
</evidence>
<dbReference type="Gene3D" id="3.40.50.300">
    <property type="entry name" value="P-loop containing nucleotide triphosphate hydrolases"/>
    <property type="match status" value="4"/>
</dbReference>
<keyword evidence="6" id="KW-0238">DNA-binding</keyword>
<dbReference type="PROSITE" id="PS51198">
    <property type="entry name" value="UVRD_HELICASE_ATP_BIND"/>
    <property type="match status" value="1"/>
</dbReference>